<name>A0A552L223_9CHRO</name>
<feature type="transmembrane region" description="Helical" evidence="2">
    <location>
        <begin position="676"/>
        <end position="697"/>
    </location>
</feature>
<accession>A0A552L223</accession>
<dbReference type="Proteomes" id="UP000315868">
    <property type="component" value="Unassembled WGS sequence"/>
</dbReference>
<evidence type="ECO:0000256" key="1">
    <source>
        <dbReference type="SAM" id="Coils"/>
    </source>
</evidence>
<protein>
    <recommendedName>
        <fullName evidence="3">Novel STAND NTPase 1 domain-containing protein</fullName>
    </recommendedName>
</protein>
<dbReference type="EMBL" id="SFAM01000044">
    <property type="protein sequence ID" value="TRV14270.1"/>
    <property type="molecule type" value="Genomic_DNA"/>
</dbReference>
<reference evidence="4 5" key="1">
    <citation type="submission" date="2019-01" db="EMBL/GenBank/DDBJ databases">
        <title>Coherence of Microcystis species and biogeography revealed through population genomics.</title>
        <authorList>
            <person name="Perez-Carrascal O.M."/>
            <person name="Terrat Y."/>
            <person name="Giani A."/>
            <person name="Fortin N."/>
            <person name="Tromas N."/>
            <person name="Shapiro B.J."/>
        </authorList>
    </citation>
    <scope>NUCLEOTIDE SEQUENCE [LARGE SCALE GENOMIC DNA]</scope>
    <source>
        <strain evidence="4">Mf_QC_C_20070823_S10D</strain>
    </source>
</reference>
<dbReference type="AlphaFoldDB" id="A0A552L223"/>
<dbReference type="Gene3D" id="3.40.50.300">
    <property type="entry name" value="P-loop containing nucleotide triphosphate hydrolases"/>
    <property type="match status" value="1"/>
</dbReference>
<keyword evidence="2" id="KW-0472">Membrane</keyword>
<feature type="coiled-coil region" evidence="1">
    <location>
        <begin position="610"/>
        <end position="672"/>
    </location>
</feature>
<organism evidence="4 5">
    <name type="scientific">Microcystis flos-aquae Mf_QC_C_20070823_S10D</name>
    <dbReference type="NCBI Taxonomy" id="2486236"/>
    <lineage>
        <taxon>Bacteria</taxon>
        <taxon>Bacillati</taxon>
        <taxon>Cyanobacteriota</taxon>
        <taxon>Cyanophyceae</taxon>
        <taxon>Oscillatoriophycideae</taxon>
        <taxon>Chroococcales</taxon>
        <taxon>Microcystaceae</taxon>
        <taxon>Microcystis</taxon>
    </lineage>
</organism>
<feature type="domain" description="Novel STAND NTPase 1" evidence="3">
    <location>
        <begin position="112"/>
        <end position="503"/>
    </location>
</feature>
<evidence type="ECO:0000256" key="2">
    <source>
        <dbReference type="SAM" id="Phobius"/>
    </source>
</evidence>
<dbReference type="Pfam" id="PF20703">
    <property type="entry name" value="nSTAND1"/>
    <property type="match status" value="1"/>
</dbReference>
<dbReference type="SUPFAM" id="SSF52540">
    <property type="entry name" value="P-loop containing nucleoside triphosphate hydrolases"/>
    <property type="match status" value="1"/>
</dbReference>
<keyword evidence="2" id="KW-0812">Transmembrane</keyword>
<dbReference type="InterPro" id="IPR049052">
    <property type="entry name" value="nSTAND1"/>
</dbReference>
<feature type="transmembrane region" description="Helical" evidence="2">
    <location>
        <begin position="559"/>
        <end position="578"/>
    </location>
</feature>
<keyword evidence="2" id="KW-1133">Transmembrane helix</keyword>
<evidence type="ECO:0000313" key="5">
    <source>
        <dbReference type="Proteomes" id="UP000315868"/>
    </source>
</evidence>
<evidence type="ECO:0000313" key="4">
    <source>
        <dbReference type="EMBL" id="TRV14270.1"/>
    </source>
</evidence>
<sequence>MVHNSQNNNDNQTPFTSLIEMRKAHSAIMEQRLSKRLGTSELLNCIVNFIVRARNTGVLLGGEEDRSTAQTFLNYWSNELIRLDAPQDQWLDSILADYDQNKAPKLDDKDCPYPGLEVFKEADHNLFCGRTQLIQECLKKLESQQLLVVFGPPKSGKSSLVLAGLLPELKDGKLEGSKNWCYLKPTIPGSYLPNNLDNLTLEQIKLEQIKAGHEKTCNTVLVIDQFEDLFTLCIDEKSRKKFADNLLKLSKPENKIKIILTMRQDFKTYFENLSLLSHELFKNKDYVEVTSFTSSELKEATEIPAKRKGLQFEGDIVDKLVRDLVGEPMPLPLLQFVLMKLWEKREKNLITEKVYREVTGTPKPLGQSGVRWALSHTANDFYYDDKNLSPQEQQTLKRIFLQLLQPSVSSEVNSNRLQRKALYQESEDKEQTNRVIDKLSKANLLYLTKGTTLDDDQIEVVHPSLADSWHLLKSWLETEKSKMEDSLALSLDAEQWKRQGRNPDLLLNGKQIDQAHQLIKYAEASNVKYVGTSKCPTFLEKEFVKKSLRRRQINRVKRALGSLFILGLIIGLCSHFYIADLKESHNSLIKSQPENKDIIEVPIKIVSDKLENFENLLESNRQSIQQLEDIQRNAQQLLQEAKTTQEKVNKQLEMARKISQEAEDARKEASAKSGNFVWGILTGVVGTFVILFLLELYQKWKDS</sequence>
<evidence type="ECO:0000259" key="3">
    <source>
        <dbReference type="Pfam" id="PF20703"/>
    </source>
</evidence>
<proteinExistence type="predicted"/>
<dbReference type="InterPro" id="IPR027417">
    <property type="entry name" value="P-loop_NTPase"/>
</dbReference>
<keyword evidence="1" id="KW-0175">Coiled coil</keyword>
<comment type="caution">
    <text evidence="4">The sequence shown here is derived from an EMBL/GenBank/DDBJ whole genome shotgun (WGS) entry which is preliminary data.</text>
</comment>
<gene>
    <name evidence="4" type="ORF">EWV45_05535</name>
</gene>